<dbReference type="SUPFAM" id="SSF51905">
    <property type="entry name" value="FAD/NAD(P)-binding domain"/>
    <property type="match status" value="1"/>
</dbReference>
<accession>A0AAW9PY84</accession>
<dbReference type="InterPro" id="IPR036188">
    <property type="entry name" value="FAD/NAD-bd_sf"/>
</dbReference>
<evidence type="ECO:0000256" key="2">
    <source>
        <dbReference type="ARBA" id="ARBA00010790"/>
    </source>
</evidence>
<feature type="domain" description="Glucose-methanol-choline oxidoreductase C-terminal" evidence="7">
    <location>
        <begin position="400"/>
        <end position="538"/>
    </location>
</feature>
<dbReference type="InterPro" id="IPR000172">
    <property type="entry name" value="GMC_OxRdtase_N"/>
</dbReference>
<evidence type="ECO:0000256" key="1">
    <source>
        <dbReference type="ARBA" id="ARBA00001974"/>
    </source>
</evidence>
<organism evidence="8 9">
    <name type="scientific">Tumidithrix elongata BACA0141</name>
    <dbReference type="NCBI Taxonomy" id="2716417"/>
    <lineage>
        <taxon>Bacteria</taxon>
        <taxon>Bacillati</taxon>
        <taxon>Cyanobacteriota</taxon>
        <taxon>Cyanophyceae</taxon>
        <taxon>Pseudanabaenales</taxon>
        <taxon>Pseudanabaenaceae</taxon>
        <taxon>Tumidithrix</taxon>
        <taxon>Tumidithrix elongata</taxon>
    </lineage>
</organism>
<proteinExistence type="inferred from homology"/>
<evidence type="ECO:0000256" key="3">
    <source>
        <dbReference type="ARBA" id="ARBA00022630"/>
    </source>
</evidence>
<dbReference type="Proteomes" id="UP001333818">
    <property type="component" value="Unassembled WGS sequence"/>
</dbReference>
<dbReference type="SUPFAM" id="SSF54373">
    <property type="entry name" value="FAD-linked reductases, C-terminal domain"/>
    <property type="match status" value="1"/>
</dbReference>
<dbReference type="Gene3D" id="3.50.50.60">
    <property type="entry name" value="FAD/NAD(P)-binding domain"/>
    <property type="match status" value="2"/>
</dbReference>
<dbReference type="GO" id="GO:0050660">
    <property type="term" value="F:flavin adenine dinucleotide binding"/>
    <property type="evidence" value="ECO:0007669"/>
    <property type="project" value="InterPro"/>
</dbReference>
<comment type="cofactor">
    <cofactor evidence="1">
        <name>FAD</name>
        <dbReference type="ChEBI" id="CHEBI:57692"/>
    </cofactor>
</comment>
<comment type="similarity">
    <text evidence="2">Belongs to the GMC oxidoreductase family.</text>
</comment>
<keyword evidence="9" id="KW-1185">Reference proteome</keyword>
<protein>
    <submittedName>
        <fullName evidence="8">GMC family oxidoreductase</fullName>
    </submittedName>
</protein>
<evidence type="ECO:0000259" key="6">
    <source>
        <dbReference type="Pfam" id="PF00732"/>
    </source>
</evidence>
<sequence length="555" mass="61742">MSNPYPSEIYDAIVVGSGANGGVAAKELSERGLKVLVLEAGRAIDPQVDLGHEVRDMAKRFYNLAISKRQSHQALHPGYWKANPDLYIDEKDNPYTTPPDKPFYWTRGRQVGGKSLTWGGITLRMSDYEFKAASRDGHEQDWPIAYKDLAPYYGELERFFKVRGDRNGLAQLPDGEYQPTLPLTPAELHFKAVVEKQWPDRCVIPSRGFSLHRSTAAQPWAPSSSQGSSLKAAIATGNVTLRSDAVVSHVLFDADTRKARGVGYIDRVRKTTHEVFGRTVVLCASTIESVRILLHSTEHYQSGGLLDTSGTLGRFLMDHVSTSTFFFLPGIKNSAKPYDLSGCDSFFIPCFCNLTSQQEDFLRGYGIWGGIQRFPAIPNVFRKVGEGAIGFMIAHGEVLPRYHNRIQLNPDIVDVWGIPVPHIECAWSDNERRMLTHMHSQIDTAIALAGGKPMKLADMFRIPIFSDFVHRKESDMEFSAPPGYYIHEVGGARMGTSANNSVVNDRNQCWEAPNLFVTDGACWPSSGWQSPTLTEMAITARASAFIADEMRKGVF</sequence>
<evidence type="ECO:0000313" key="8">
    <source>
        <dbReference type="EMBL" id="MEE3718037.1"/>
    </source>
</evidence>
<feature type="domain" description="Glucose-methanol-choline oxidoreductase N-terminal" evidence="6">
    <location>
        <begin position="11"/>
        <end position="319"/>
    </location>
</feature>
<keyword evidence="3" id="KW-0285">Flavoprotein</keyword>
<evidence type="ECO:0000313" key="9">
    <source>
        <dbReference type="Proteomes" id="UP001333818"/>
    </source>
</evidence>
<evidence type="ECO:0000256" key="4">
    <source>
        <dbReference type="ARBA" id="ARBA00022827"/>
    </source>
</evidence>
<gene>
    <name evidence="8" type="ORF">V2H45_14950</name>
</gene>
<dbReference type="Pfam" id="PF05199">
    <property type="entry name" value="GMC_oxred_C"/>
    <property type="match status" value="1"/>
</dbReference>
<evidence type="ECO:0000256" key="5">
    <source>
        <dbReference type="ARBA" id="ARBA00023002"/>
    </source>
</evidence>
<dbReference type="InterPro" id="IPR051473">
    <property type="entry name" value="P2Ox-like"/>
</dbReference>
<dbReference type="RefSeq" id="WP_330484468.1">
    <property type="nucleotide sequence ID" value="NZ_JAZBJZ010000062.1"/>
</dbReference>
<dbReference type="AlphaFoldDB" id="A0AAW9PY84"/>
<dbReference type="GO" id="GO:0016614">
    <property type="term" value="F:oxidoreductase activity, acting on CH-OH group of donors"/>
    <property type="evidence" value="ECO:0007669"/>
    <property type="project" value="InterPro"/>
</dbReference>
<dbReference type="PANTHER" id="PTHR42784">
    <property type="entry name" value="PYRANOSE 2-OXIDASE"/>
    <property type="match status" value="1"/>
</dbReference>
<keyword evidence="4" id="KW-0274">FAD</keyword>
<reference evidence="8" key="1">
    <citation type="submission" date="2024-01" db="EMBL/GenBank/DDBJ databases">
        <title>Bank of Algae and Cyanobacteria of the Azores (BACA) strain genomes.</title>
        <authorList>
            <person name="Luz R."/>
            <person name="Cordeiro R."/>
            <person name="Fonseca A."/>
            <person name="Goncalves V."/>
        </authorList>
    </citation>
    <scope>NUCLEOTIDE SEQUENCE</scope>
    <source>
        <strain evidence="8">BACA0141</strain>
    </source>
</reference>
<evidence type="ECO:0000259" key="7">
    <source>
        <dbReference type="Pfam" id="PF05199"/>
    </source>
</evidence>
<dbReference type="PANTHER" id="PTHR42784:SF1">
    <property type="entry name" value="PYRANOSE 2-OXIDASE"/>
    <property type="match status" value="1"/>
</dbReference>
<comment type="caution">
    <text evidence="8">The sequence shown here is derived from an EMBL/GenBank/DDBJ whole genome shotgun (WGS) entry which is preliminary data.</text>
</comment>
<name>A0AAW9PY84_9CYAN</name>
<dbReference type="InterPro" id="IPR007867">
    <property type="entry name" value="GMC_OxRtase_C"/>
</dbReference>
<keyword evidence="5" id="KW-0560">Oxidoreductase</keyword>
<dbReference type="EMBL" id="JAZBJZ010000062">
    <property type="protein sequence ID" value="MEE3718037.1"/>
    <property type="molecule type" value="Genomic_DNA"/>
</dbReference>
<dbReference type="Pfam" id="PF00732">
    <property type="entry name" value="GMC_oxred_N"/>
    <property type="match status" value="1"/>
</dbReference>